<name>A0A0S3S274_PHAAN</name>
<evidence type="ECO:0000256" key="1">
    <source>
        <dbReference type="SAM" id="MobiDB-lite"/>
    </source>
</evidence>
<evidence type="ECO:0000313" key="3">
    <source>
        <dbReference type="Proteomes" id="UP000291084"/>
    </source>
</evidence>
<feature type="region of interest" description="Disordered" evidence="1">
    <location>
        <begin position="1"/>
        <end position="85"/>
    </location>
</feature>
<protein>
    <submittedName>
        <fullName evidence="2">Uncharacterized protein</fullName>
    </submittedName>
</protein>
<feature type="compositionally biased region" description="Polar residues" evidence="1">
    <location>
        <begin position="66"/>
        <end position="85"/>
    </location>
</feature>
<accession>A0A0S3S274</accession>
<dbReference type="Proteomes" id="UP000291084">
    <property type="component" value="Chromosome 5"/>
</dbReference>
<feature type="compositionally biased region" description="Low complexity" evidence="1">
    <location>
        <begin position="26"/>
        <end position="43"/>
    </location>
</feature>
<evidence type="ECO:0000313" key="2">
    <source>
        <dbReference type="EMBL" id="BAT86919.1"/>
    </source>
</evidence>
<organism evidence="2 3">
    <name type="scientific">Vigna angularis var. angularis</name>
    <dbReference type="NCBI Taxonomy" id="157739"/>
    <lineage>
        <taxon>Eukaryota</taxon>
        <taxon>Viridiplantae</taxon>
        <taxon>Streptophyta</taxon>
        <taxon>Embryophyta</taxon>
        <taxon>Tracheophyta</taxon>
        <taxon>Spermatophyta</taxon>
        <taxon>Magnoliopsida</taxon>
        <taxon>eudicotyledons</taxon>
        <taxon>Gunneridae</taxon>
        <taxon>Pentapetalae</taxon>
        <taxon>rosids</taxon>
        <taxon>fabids</taxon>
        <taxon>Fabales</taxon>
        <taxon>Fabaceae</taxon>
        <taxon>Papilionoideae</taxon>
        <taxon>50 kb inversion clade</taxon>
        <taxon>NPAAA clade</taxon>
        <taxon>indigoferoid/millettioid clade</taxon>
        <taxon>Phaseoleae</taxon>
        <taxon>Vigna</taxon>
    </lineage>
</organism>
<sequence length="85" mass="9018">MEAETVERGYSLPETTGLPKIHGLPTSSMYSTSSSGDYYGASPKHSKSKRSSHSGELQSPMHGAISDSNGSGRLFTSSFYPTVDA</sequence>
<dbReference type="EMBL" id="AP015038">
    <property type="protein sequence ID" value="BAT86919.1"/>
    <property type="molecule type" value="Genomic_DNA"/>
</dbReference>
<keyword evidence="3" id="KW-1185">Reference proteome</keyword>
<gene>
    <name evidence="2" type="primary">Vigan.05G025100</name>
    <name evidence="2" type="ORF">VIGAN_05025100</name>
</gene>
<proteinExistence type="predicted"/>
<reference evidence="2 3" key="1">
    <citation type="journal article" date="2015" name="Sci. Rep.">
        <title>The power of single molecule real-time sequencing technology in the de novo assembly of a eukaryotic genome.</title>
        <authorList>
            <person name="Sakai H."/>
            <person name="Naito K."/>
            <person name="Ogiso-Tanaka E."/>
            <person name="Takahashi Y."/>
            <person name="Iseki K."/>
            <person name="Muto C."/>
            <person name="Satou K."/>
            <person name="Teruya K."/>
            <person name="Shiroma A."/>
            <person name="Shimoji M."/>
            <person name="Hirano T."/>
            <person name="Itoh T."/>
            <person name="Kaga A."/>
            <person name="Tomooka N."/>
        </authorList>
    </citation>
    <scope>NUCLEOTIDE SEQUENCE [LARGE SCALE GENOMIC DNA]</scope>
    <source>
        <strain evidence="3">cv. Shumari</strain>
    </source>
</reference>
<dbReference type="AlphaFoldDB" id="A0A0S3S274"/>